<keyword evidence="1" id="KW-0808">Transferase</keyword>
<dbReference type="EMBL" id="VSSQ01011408">
    <property type="protein sequence ID" value="MPM46769.1"/>
    <property type="molecule type" value="Genomic_DNA"/>
</dbReference>
<accession>A0A645A0R1</accession>
<dbReference type="InterPro" id="IPR050519">
    <property type="entry name" value="Glycosyltransf_28_UgtP"/>
</dbReference>
<reference evidence="1" key="1">
    <citation type="submission" date="2019-08" db="EMBL/GenBank/DDBJ databases">
        <authorList>
            <person name="Kucharzyk K."/>
            <person name="Murdoch R.W."/>
            <person name="Higgins S."/>
            <person name="Loffler F."/>
        </authorList>
    </citation>
    <scope>NUCLEOTIDE SEQUENCE</scope>
</reference>
<dbReference type="EC" id="2.4.1.315" evidence="1"/>
<dbReference type="SUPFAM" id="SSF53756">
    <property type="entry name" value="UDP-Glycosyltransferase/glycogen phosphorylase"/>
    <property type="match status" value="1"/>
</dbReference>
<proteinExistence type="predicted"/>
<comment type="caution">
    <text evidence="1">The sequence shown here is derived from an EMBL/GenBank/DDBJ whole genome shotgun (WGS) entry which is preliminary data.</text>
</comment>
<gene>
    <name evidence="1" type="primary">ugtP_16</name>
    <name evidence="1" type="ORF">SDC9_93475</name>
</gene>
<sequence length="139" mass="14984">MTGHNGQLLRSLENRFGGDVRVLAVPFTNQVPLYMDACDVLLTKPGGISSTEAAVKGIPMVHTPPIPGVETLNAQFFSERGMSVFALNEDSAAENAIRLAMDLPQRSRMLAAQKQYLSASAADRIAARILGQSTELQQN</sequence>
<dbReference type="AlphaFoldDB" id="A0A645A0R1"/>
<name>A0A645A0R1_9ZZZZ</name>
<keyword evidence="1" id="KW-0328">Glycosyltransferase</keyword>
<dbReference type="Gene3D" id="3.40.50.2000">
    <property type="entry name" value="Glycogen Phosphorylase B"/>
    <property type="match status" value="1"/>
</dbReference>
<organism evidence="1">
    <name type="scientific">bioreactor metagenome</name>
    <dbReference type="NCBI Taxonomy" id="1076179"/>
    <lineage>
        <taxon>unclassified sequences</taxon>
        <taxon>metagenomes</taxon>
        <taxon>ecological metagenomes</taxon>
    </lineage>
</organism>
<dbReference type="PANTHER" id="PTHR43025">
    <property type="entry name" value="MONOGALACTOSYLDIACYLGLYCEROL SYNTHASE"/>
    <property type="match status" value="1"/>
</dbReference>
<dbReference type="PANTHER" id="PTHR43025:SF3">
    <property type="entry name" value="MONOGALACTOSYLDIACYLGLYCEROL SYNTHASE 1, CHLOROPLASTIC"/>
    <property type="match status" value="1"/>
</dbReference>
<evidence type="ECO:0000313" key="1">
    <source>
        <dbReference type="EMBL" id="MPM46769.1"/>
    </source>
</evidence>
<protein>
    <submittedName>
        <fullName evidence="1">Processive diacylglycerol beta-glucosyltransferase</fullName>
        <ecNumber evidence="1">2.4.1.315</ecNumber>
    </submittedName>
</protein>
<dbReference type="GO" id="GO:0016757">
    <property type="term" value="F:glycosyltransferase activity"/>
    <property type="evidence" value="ECO:0007669"/>
    <property type="project" value="UniProtKB-KW"/>
</dbReference>